<dbReference type="Proteomes" id="UP001229836">
    <property type="component" value="Chromosome"/>
</dbReference>
<gene>
    <name evidence="1" type="ORF">QLH32_04730</name>
</gene>
<accession>A0ABY8S505</accession>
<reference evidence="1 2" key="1">
    <citation type="submission" date="2023-05" db="EMBL/GenBank/DDBJ databases">
        <title>The complete genome of Acinetobacter sp. nov KCTC 92772.</title>
        <authorList>
            <person name="Zhou G."/>
        </authorList>
    </citation>
    <scope>NUCLEOTIDE SEQUENCE [LARGE SCALE GENOMIC DNA]</scope>
    <source>
        <strain evidence="1 2">KCTC 92772</strain>
    </source>
</reference>
<keyword evidence="2" id="KW-1185">Reference proteome</keyword>
<protein>
    <submittedName>
        <fullName evidence="1">Uncharacterized protein</fullName>
    </submittedName>
</protein>
<evidence type="ECO:0000313" key="1">
    <source>
        <dbReference type="EMBL" id="WHP06780.1"/>
    </source>
</evidence>
<sequence>MINLNGGELDTLYQLALNGPLESGDMPSKSGFIELCNKGFATRDLNTWLGHITPEGMAYFKEYEWAKGKGEQILLLKQFHSIGGVQ</sequence>
<proteinExistence type="predicted"/>
<dbReference type="EMBL" id="CP125669">
    <property type="protein sequence ID" value="WHP06780.1"/>
    <property type="molecule type" value="Genomic_DNA"/>
</dbReference>
<evidence type="ECO:0000313" key="2">
    <source>
        <dbReference type="Proteomes" id="UP001229836"/>
    </source>
</evidence>
<organism evidence="1 2">
    <name type="scientific">Acinetobacter corruptisaponis</name>
    <dbReference type="NCBI Taxonomy" id="3045147"/>
    <lineage>
        <taxon>Bacteria</taxon>
        <taxon>Pseudomonadati</taxon>
        <taxon>Pseudomonadota</taxon>
        <taxon>Gammaproteobacteria</taxon>
        <taxon>Moraxellales</taxon>
        <taxon>Moraxellaceae</taxon>
        <taxon>Acinetobacter</taxon>
    </lineage>
</organism>
<name>A0ABY8S505_9GAMM</name>
<dbReference type="RefSeq" id="WP_283268378.1">
    <property type="nucleotide sequence ID" value="NZ_CP125669.1"/>
</dbReference>